<evidence type="ECO:0000256" key="3">
    <source>
        <dbReference type="ARBA" id="ARBA00046343"/>
    </source>
</evidence>
<dbReference type="Gene3D" id="2.130.10.10">
    <property type="entry name" value="YVTN repeat-like/Quinoprotein amine dehydrogenase"/>
    <property type="match status" value="3"/>
</dbReference>
<keyword evidence="6" id="KW-1185">Reference proteome</keyword>
<comment type="caution">
    <text evidence="5">The sequence shown here is derived from an EMBL/GenBank/DDBJ whole genome shotgun (WGS) entry which is preliminary data.</text>
</comment>
<name>A0A8S3ZUW3_9EUPU</name>
<dbReference type="InterPro" id="IPR040132">
    <property type="entry name" value="Tex1/THOC3"/>
</dbReference>
<dbReference type="OrthoDB" id="340259at2759"/>
<proteinExistence type="inferred from homology"/>
<protein>
    <recommendedName>
        <fullName evidence="4">Anaphase-promoting complex subunit 4-like WD40 domain-containing protein</fullName>
    </recommendedName>
</protein>
<evidence type="ECO:0000313" key="6">
    <source>
        <dbReference type="Proteomes" id="UP000678393"/>
    </source>
</evidence>
<reference evidence="5" key="1">
    <citation type="submission" date="2021-04" db="EMBL/GenBank/DDBJ databases">
        <authorList>
            <consortium name="Molecular Ecology Group"/>
        </authorList>
    </citation>
    <scope>NUCLEOTIDE SEQUENCE</scope>
</reference>
<dbReference type="InterPro" id="IPR036322">
    <property type="entry name" value="WD40_repeat_dom_sf"/>
</dbReference>
<dbReference type="InterPro" id="IPR024977">
    <property type="entry name" value="Apc4-like_WD40_dom"/>
</dbReference>
<sequence>MWFLRKMATTYADEIKKFFATNAKTRDVQAHTAKVHSVAWSCDGRRLASGSDRLTKDYTVFRGHGASVDQLCWNPHNPGQLATASGDKTFKFEVNEISFNKDYFAIGSADALVSLWNLPELVCMRTFTRLEWPVRTLSFSNDGKMLASASEDLVIDIGEVETGEKLHQITCDSPTFTVAWHPKRNLLAYACDDRRDRDAGIVRVFGFPSDT</sequence>
<evidence type="ECO:0000256" key="2">
    <source>
        <dbReference type="ARBA" id="ARBA00022737"/>
    </source>
</evidence>
<evidence type="ECO:0000256" key="1">
    <source>
        <dbReference type="ARBA" id="ARBA00022574"/>
    </source>
</evidence>
<dbReference type="Proteomes" id="UP000678393">
    <property type="component" value="Unassembled WGS sequence"/>
</dbReference>
<dbReference type="PANTHER" id="PTHR22839">
    <property type="entry name" value="THO COMPLEX SUBUNIT 3 THO3"/>
    <property type="match status" value="1"/>
</dbReference>
<keyword evidence="1" id="KW-0853">WD repeat</keyword>
<dbReference type="Pfam" id="PF12894">
    <property type="entry name" value="ANAPC4_WD40"/>
    <property type="match status" value="1"/>
</dbReference>
<dbReference type="GO" id="GO:0006406">
    <property type="term" value="P:mRNA export from nucleus"/>
    <property type="evidence" value="ECO:0007669"/>
    <property type="project" value="InterPro"/>
</dbReference>
<dbReference type="EMBL" id="CAJHNH020003968">
    <property type="protein sequence ID" value="CAG5130331.1"/>
    <property type="molecule type" value="Genomic_DNA"/>
</dbReference>
<keyword evidence="2" id="KW-0677">Repeat</keyword>
<organism evidence="5 6">
    <name type="scientific">Candidula unifasciata</name>
    <dbReference type="NCBI Taxonomy" id="100452"/>
    <lineage>
        <taxon>Eukaryota</taxon>
        <taxon>Metazoa</taxon>
        <taxon>Spiralia</taxon>
        <taxon>Lophotrochozoa</taxon>
        <taxon>Mollusca</taxon>
        <taxon>Gastropoda</taxon>
        <taxon>Heterobranchia</taxon>
        <taxon>Euthyneura</taxon>
        <taxon>Panpulmonata</taxon>
        <taxon>Eupulmonata</taxon>
        <taxon>Stylommatophora</taxon>
        <taxon>Helicina</taxon>
        <taxon>Helicoidea</taxon>
        <taxon>Geomitridae</taxon>
        <taxon>Candidula</taxon>
    </lineage>
</organism>
<dbReference type="SUPFAM" id="SSF50978">
    <property type="entry name" value="WD40 repeat-like"/>
    <property type="match status" value="1"/>
</dbReference>
<gene>
    <name evidence="5" type="ORF">CUNI_LOCUS15889</name>
</gene>
<dbReference type="Pfam" id="PF00400">
    <property type="entry name" value="WD40"/>
    <property type="match status" value="2"/>
</dbReference>
<dbReference type="AlphaFoldDB" id="A0A8S3ZUW3"/>
<accession>A0A8S3ZUW3</accession>
<comment type="similarity">
    <text evidence="3">Belongs to the THOC3 family.</text>
</comment>
<dbReference type="InterPro" id="IPR015943">
    <property type="entry name" value="WD40/YVTN_repeat-like_dom_sf"/>
</dbReference>
<dbReference type="SMART" id="SM00320">
    <property type="entry name" value="WD40"/>
    <property type="match status" value="4"/>
</dbReference>
<evidence type="ECO:0000259" key="4">
    <source>
        <dbReference type="Pfam" id="PF12894"/>
    </source>
</evidence>
<dbReference type="InterPro" id="IPR001680">
    <property type="entry name" value="WD40_rpt"/>
</dbReference>
<dbReference type="PANTHER" id="PTHR22839:SF0">
    <property type="entry name" value="THO COMPLEX SUBUNIT 3"/>
    <property type="match status" value="1"/>
</dbReference>
<feature type="domain" description="Anaphase-promoting complex subunit 4-like WD40" evidence="4">
    <location>
        <begin position="131"/>
        <end position="180"/>
    </location>
</feature>
<dbReference type="GO" id="GO:0000445">
    <property type="term" value="C:THO complex part of transcription export complex"/>
    <property type="evidence" value="ECO:0007669"/>
    <property type="project" value="TreeGrafter"/>
</dbReference>
<evidence type="ECO:0000313" key="5">
    <source>
        <dbReference type="EMBL" id="CAG5130331.1"/>
    </source>
</evidence>